<evidence type="ECO:0000259" key="1">
    <source>
        <dbReference type="Pfam" id="PF02350"/>
    </source>
</evidence>
<dbReference type="STRING" id="398512.Bccel_3894"/>
<dbReference type="InterPro" id="IPR003331">
    <property type="entry name" value="UDP_GlcNAc_Epimerase_2_dom"/>
</dbReference>
<keyword evidence="3" id="KW-1185">Reference proteome</keyword>
<dbReference type="SUPFAM" id="SSF53756">
    <property type="entry name" value="UDP-Glycosyltransferase/glycogen phosphorylase"/>
    <property type="match status" value="1"/>
</dbReference>
<dbReference type="GO" id="GO:0006047">
    <property type="term" value="P:UDP-N-acetylglucosamine metabolic process"/>
    <property type="evidence" value="ECO:0007669"/>
    <property type="project" value="InterPro"/>
</dbReference>
<dbReference type="NCBIfam" id="TIGR03568">
    <property type="entry name" value="NeuC_NnaA"/>
    <property type="match status" value="1"/>
</dbReference>
<dbReference type="Pfam" id="PF02350">
    <property type="entry name" value="Epimerase_2"/>
    <property type="match status" value="1"/>
</dbReference>
<dbReference type="PATRIC" id="fig|398512.5.peg.4074"/>
<dbReference type="GO" id="GO:0004553">
    <property type="term" value="F:hydrolase activity, hydrolyzing O-glycosyl compounds"/>
    <property type="evidence" value="ECO:0007669"/>
    <property type="project" value="InterPro"/>
</dbReference>
<protein>
    <submittedName>
        <fullName evidence="2">UDP-N-acetyl-D-glucosamine 2-epimerase, UDP-hydrolysing</fullName>
    </submittedName>
</protein>
<dbReference type="EMBL" id="LGTC01000001">
    <property type="protein sequence ID" value="KNY28620.1"/>
    <property type="molecule type" value="Genomic_DNA"/>
</dbReference>
<dbReference type="PANTHER" id="PTHR43174:SF3">
    <property type="entry name" value="UDP-N-ACETYLGLUCOSAMINE 2-EPIMERASE"/>
    <property type="match status" value="1"/>
</dbReference>
<dbReference type="eggNOG" id="COG0381">
    <property type="taxonomic scope" value="Bacteria"/>
</dbReference>
<dbReference type="PANTHER" id="PTHR43174">
    <property type="entry name" value="UDP-N-ACETYLGLUCOSAMINE 2-EPIMERASE"/>
    <property type="match status" value="1"/>
</dbReference>
<comment type="caution">
    <text evidence="2">The sequence shown here is derived from an EMBL/GenBank/DDBJ whole genome shotgun (WGS) entry which is preliminary data.</text>
</comment>
<name>A0A0L6JSB6_9FIRM</name>
<gene>
    <name evidence="2" type="ORF">Bccel_3894</name>
</gene>
<dbReference type="AlphaFoldDB" id="A0A0L6JSB6"/>
<reference evidence="3" key="1">
    <citation type="submission" date="2015-07" db="EMBL/GenBank/DDBJ databases">
        <title>Near-Complete Genome Sequence of the Cellulolytic Bacterium Bacteroides (Pseudobacteroides) cellulosolvens ATCC 35603.</title>
        <authorList>
            <person name="Dassa B."/>
            <person name="Utturkar S.M."/>
            <person name="Klingeman D.M."/>
            <person name="Hurt R.A."/>
            <person name="Keller M."/>
            <person name="Xu J."/>
            <person name="Reddy Y.H.K."/>
            <person name="Borovok I."/>
            <person name="Grinberg I.R."/>
            <person name="Lamed R."/>
            <person name="Zhivin O."/>
            <person name="Bayer E.A."/>
            <person name="Brown S.D."/>
        </authorList>
    </citation>
    <scope>NUCLEOTIDE SEQUENCE [LARGE SCALE GENOMIC DNA]</scope>
    <source>
        <strain evidence="3">DSM 2933</strain>
    </source>
</reference>
<evidence type="ECO:0000313" key="3">
    <source>
        <dbReference type="Proteomes" id="UP000036923"/>
    </source>
</evidence>
<evidence type="ECO:0000313" key="2">
    <source>
        <dbReference type="EMBL" id="KNY28620.1"/>
    </source>
</evidence>
<proteinExistence type="predicted"/>
<dbReference type="OrthoDB" id="9803238at2"/>
<organism evidence="2 3">
    <name type="scientific">Pseudobacteroides cellulosolvens ATCC 35603 = DSM 2933</name>
    <dbReference type="NCBI Taxonomy" id="398512"/>
    <lineage>
        <taxon>Bacteria</taxon>
        <taxon>Bacillati</taxon>
        <taxon>Bacillota</taxon>
        <taxon>Clostridia</taxon>
        <taxon>Eubacteriales</taxon>
        <taxon>Oscillospiraceae</taxon>
        <taxon>Pseudobacteroides</taxon>
    </lineage>
</organism>
<accession>A0A0L6JSB6</accession>
<sequence>MIQLETAVVTTSRADYGLLYPLINKLFMDSFFNIKLIVTGSHLSSVFGNTIDQIINDGFTSLLKVQTYNGRDDEKGITAAVAKGIIGFSDLFSKKRFDLIIVLGDRYELWSVVVAAVIHKIPIIHIHGGESTEGSTDEVVRHSVTKSASIHFPSISQYARRIIAMGENPERVFTVGALGIDNIKNSKLMEIDELSESLGVDFKKGVAIMTFHPVTMDNYNAAAAQVKELLDTLTDIGIYTIMTMPNADAGGNSIYMCMEDHVKRFPDKFKIAKNMGSVVYLSAMRHAHMMIGNSSSGIIESASFKLPVVNIGDRQAGRLRPENVIDCSCNRASIKEAVKKALSKEFIKGLENVTNPYGDGNTADKIIKILKEIDFGEKEKLLKKKFYDI</sequence>
<dbReference type="Gene3D" id="3.40.50.2000">
    <property type="entry name" value="Glycogen Phosphorylase B"/>
    <property type="match status" value="2"/>
</dbReference>
<dbReference type="InterPro" id="IPR020004">
    <property type="entry name" value="UDP-GlcNAc_Epase"/>
</dbReference>
<dbReference type="InterPro" id="IPR029767">
    <property type="entry name" value="WecB-like"/>
</dbReference>
<dbReference type="Proteomes" id="UP000036923">
    <property type="component" value="Unassembled WGS sequence"/>
</dbReference>
<dbReference type="RefSeq" id="WP_081926746.1">
    <property type="nucleotide sequence ID" value="NZ_JQKC01000002.1"/>
</dbReference>
<feature type="domain" description="UDP-N-acetylglucosamine 2-epimerase" evidence="1">
    <location>
        <begin position="29"/>
        <end position="371"/>
    </location>
</feature>